<accession>A0AAD7WGK7</accession>
<reference evidence="2" key="1">
    <citation type="journal article" date="2023" name="Science">
        <title>Genome structures resolve the early diversification of teleost fishes.</title>
        <authorList>
            <person name="Parey E."/>
            <person name="Louis A."/>
            <person name="Montfort J."/>
            <person name="Bouchez O."/>
            <person name="Roques C."/>
            <person name="Iampietro C."/>
            <person name="Lluch J."/>
            <person name="Castinel A."/>
            <person name="Donnadieu C."/>
            <person name="Desvignes T."/>
            <person name="Floi Bucao C."/>
            <person name="Jouanno E."/>
            <person name="Wen M."/>
            <person name="Mejri S."/>
            <person name="Dirks R."/>
            <person name="Jansen H."/>
            <person name="Henkel C."/>
            <person name="Chen W.J."/>
            <person name="Zahm M."/>
            <person name="Cabau C."/>
            <person name="Klopp C."/>
            <person name="Thompson A.W."/>
            <person name="Robinson-Rechavi M."/>
            <person name="Braasch I."/>
            <person name="Lecointre G."/>
            <person name="Bobe J."/>
            <person name="Postlethwait J.H."/>
            <person name="Berthelot C."/>
            <person name="Roest Crollius H."/>
            <person name="Guiguen Y."/>
        </authorList>
    </citation>
    <scope>NUCLEOTIDE SEQUENCE</scope>
    <source>
        <strain evidence="2">NC1722</strain>
    </source>
</reference>
<protein>
    <submittedName>
        <fullName evidence="2">Uncharacterized protein</fullName>
    </submittedName>
</protein>
<proteinExistence type="predicted"/>
<evidence type="ECO:0000313" key="2">
    <source>
        <dbReference type="EMBL" id="KAJ8396341.1"/>
    </source>
</evidence>
<dbReference type="AlphaFoldDB" id="A0AAD7WGK7"/>
<name>A0AAD7WGK7_9TELE</name>
<gene>
    <name evidence="2" type="ORF">AAFF_G00019180</name>
</gene>
<dbReference type="EMBL" id="JAINUG010000107">
    <property type="protein sequence ID" value="KAJ8396341.1"/>
    <property type="molecule type" value="Genomic_DNA"/>
</dbReference>
<evidence type="ECO:0000256" key="1">
    <source>
        <dbReference type="SAM" id="MobiDB-lite"/>
    </source>
</evidence>
<comment type="caution">
    <text evidence="2">The sequence shown here is derived from an EMBL/GenBank/DDBJ whole genome shotgun (WGS) entry which is preliminary data.</text>
</comment>
<feature type="region of interest" description="Disordered" evidence="1">
    <location>
        <begin position="1"/>
        <end position="34"/>
    </location>
</feature>
<evidence type="ECO:0000313" key="3">
    <source>
        <dbReference type="Proteomes" id="UP001221898"/>
    </source>
</evidence>
<feature type="region of interest" description="Disordered" evidence="1">
    <location>
        <begin position="75"/>
        <end position="104"/>
    </location>
</feature>
<keyword evidence="3" id="KW-1185">Reference proteome</keyword>
<organism evidence="2 3">
    <name type="scientific">Aldrovandia affinis</name>
    <dbReference type="NCBI Taxonomy" id="143900"/>
    <lineage>
        <taxon>Eukaryota</taxon>
        <taxon>Metazoa</taxon>
        <taxon>Chordata</taxon>
        <taxon>Craniata</taxon>
        <taxon>Vertebrata</taxon>
        <taxon>Euteleostomi</taxon>
        <taxon>Actinopterygii</taxon>
        <taxon>Neopterygii</taxon>
        <taxon>Teleostei</taxon>
        <taxon>Notacanthiformes</taxon>
        <taxon>Halosauridae</taxon>
        <taxon>Aldrovandia</taxon>
    </lineage>
</organism>
<sequence>MKQIPSTHHHIGSAMGHHPAARCRAVGGEERKATMDTGAKRASFVLVDGGAFHRPAGEAALISGWVERRERRCGDGAPWRRLTPGGPAISPRWRRSPLNNTASL</sequence>
<dbReference type="Proteomes" id="UP001221898">
    <property type="component" value="Unassembled WGS sequence"/>
</dbReference>